<dbReference type="Pfam" id="PF03067">
    <property type="entry name" value="LPMO_10"/>
    <property type="match status" value="1"/>
</dbReference>
<dbReference type="EMBL" id="LJIJ01000170">
    <property type="protein sequence ID" value="ODN01122.1"/>
    <property type="molecule type" value="Genomic_DNA"/>
</dbReference>
<reference evidence="3 4" key="1">
    <citation type="journal article" date="2016" name="Genome Biol. Evol.">
        <title>Gene Family Evolution Reflects Adaptation to Soil Environmental Stressors in the Genome of the Collembolan Orchesella cincta.</title>
        <authorList>
            <person name="Faddeeva-Vakhrusheva A."/>
            <person name="Derks M.F."/>
            <person name="Anvar S.Y."/>
            <person name="Agamennone V."/>
            <person name="Suring W."/>
            <person name="Smit S."/>
            <person name="van Straalen N.M."/>
            <person name="Roelofs D."/>
        </authorList>
    </citation>
    <scope>NUCLEOTIDE SEQUENCE [LARGE SCALE GENOMIC DNA]</scope>
    <source>
        <tissue evidence="3">Mixed pool</tissue>
    </source>
</reference>
<gene>
    <name evidence="3" type="ORF">Ocin01_05556</name>
</gene>
<dbReference type="InterPro" id="IPR004302">
    <property type="entry name" value="Cellulose/chitin-bd_N"/>
</dbReference>
<evidence type="ECO:0000256" key="1">
    <source>
        <dbReference type="SAM" id="SignalP"/>
    </source>
</evidence>
<organism evidence="3 4">
    <name type="scientific">Orchesella cincta</name>
    <name type="common">Springtail</name>
    <name type="synonym">Podura cincta</name>
    <dbReference type="NCBI Taxonomy" id="48709"/>
    <lineage>
        <taxon>Eukaryota</taxon>
        <taxon>Metazoa</taxon>
        <taxon>Ecdysozoa</taxon>
        <taxon>Arthropoda</taxon>
        <taxon>Hexapoda</taxon>
        <taxon>Collembola</taxon>
        <taxon>Entomobryomorpha</taxon>
        <taxon>Entomobryoidea</taxon>
        <taxon>Orchesellidae</taxon>
        <taxon>Orchesellinae</taxon>
        <taxon>Orchesella</taxon>
    </lineage>
</organism>
<dbReference type="AlphaFoldDB" id="A0A1D2N7A8"/>
<evidence type="ECO:0000259" key="2">
    <source>
        <dbReference type="Pfam" id="PF03067"/>
    </source>
</evidence>
<dbReference type="OrthoDB" id="64893at2759"/>
<evidence type="ECO:0000313" key="3">
    <source>
        <dbReference type="EMBL" id="ODN01122.1"/>
    </source>
</evidence>
<keyword evidence="1" id="KW-0732">Signal</keyword>
<feature type="domain" description="Chitin-binding type-4" evidence="2">
    <location>
        <begin position="21"/>
        <end position="216"/>
    </location>
</feature>
<proteinExistence type="predicted"/>
<name>A0A1D2N7A8_ORCCI</name>
<feature type="signal peptide" evidence="1">
    <location>
        <begin position="1"/>
        <end position="18"/>
    </location>
</feature>
<comment type="caution">
    <text evidence="3">The sequence shown here is derived from an EMBL/GenBank/DDBJ whole genome shotgun (WGS) entry which is preliminary data.</text>
</comment>
<sequence length="219" mass="24378">MKAITLIFGALALATVEGHMRMLEPASRTSMWRFPEFAYLNPTETAIDDQFWCDNVRQFEQDTRCGVCGDPVQDAVPRPAEYRGQFWRDVTVRNYTAGATIQVHLESYAPHGGGIEIHLCDTVPETESCFRKLTLGNGDTFWPMRLGDGDFDIQTTATLPAGVTCDRCVLRMHYRGAQHWGNCDSSRTCECDPNSGNPPGGMGCSEQQTFRACSDISIH</sequence>
<evidence type="ECO:0000313" key="4">
    <source>
        <dbReference type="Proteomes" id="UP000094527"/>
    </source>
</evidence>
<dbReference type="Proteomes" id="UP000094527">
    <property type="component" value="Unassembled WGS sequence"/>
</dbReference>
<dbReference type="OMA" id="RICECDY"/>
<protein>
    <recommendedName>
        <fullName evidence="2">Chitin-binding type-4 domain-containing protein</fullName>
    </recommendedName>
</protein>
<accession>A0A1D2N7A8</accession>
<keyword evidence="4" id="KW-1185">Reference proteome</keyword>
<feature type="chain" id="PRO_5008905154" description="Chitin-binding type-4 domain-containing protein" evidence="1">
    <location>
        <begin position="19"/>
        <end position="219"/>
    </location>
</feature>